<accession>A0AC60NX72</accession>
<gene>
    <name evidence="1" type="ORF">HPB47_011118</name>
</gene>
<dbReference type="EMBL" id="JABSTQ010011406">
    <property type="protein sequence ID" value="KAG0411756.1"/>
    <property type="molecule type" value="Genomic_DNA"/>
</dbReference>
<dbReference type="Proteomes" id="UP000805193">
    <property type="component" value="Unassembled WGS sequence"/>
</dbReference>
<name>A0AC60NX72_IXOPE</name>
<protein>
    <submittedName>
        <fullName evidence="1">Uncharacterized protein</fullName>
    </submittedName>
</protein>
<proteinExistence type="predicted"/>
<keyword evidence="2" id="KW-1185">Reference proteome</keyword>
<organism evidence="1 2">
    <name type="scientific">Ixodes persulcatus</name>
    <name type="common">Taiga tick</name>
    <dbReference type="NCBI Taxonomy" id="34615"/>
    <lineage>
        <taxon>Eukaryota</taxon>
        <taxon>Metazoa</taxon>
        <taxon>Ecdysozoa</taxon>
        <taxon>Arthropoda</taxon>
        <taxon>Chelicerata</taxon>
        <taxon>Arachnida</taxon>
        <taxon>Acari</taxon>
        <taxon>Parasitiformes</taxon>
        <taxon>Ixodida</taxon>
        <taxon>Ixodoidea</taxon>
        <taxon>Ixodidae</taxon>
        <taxon>Ixodinae</taxon>
        <taxon>Ixodes</taxon>
    </lineage>
</organism>
<evidence type="ECO:0000313" key="1">
    <source>
        <dbReference type="EMBL" id="KAG0411756.1"/>
    </source>
</evidence>
<sequence>MALSEIEKKAAGKSGLFREKSAATLDKATSHLLLEPDWPAILQICDCIRQGDVQPKYAVSSIKKRLYTRNPHVTLFALQVLESCVKNCGTLVHNEVATKPFMEELRDLVKANTNEAVRDKVLELVQAWAHAFRNDPNYRAVQDTLNLMKVEGHKFPQLKESDAMFSADQAPDWADGECCHRCRVQFTLVQRKHHCRNCGQIFCQKCSSQMAPIPRFGIEKEVRVCEACYEKLSAAAAKAAPAKAAQKGSGSEHSSPSQTSSSAPSGGKSEQELQEEEELQLAIALSKSEVETNQRASRTWQPASTAPSTVATVPNATSGDALDKSGSDKARKKDLADGDPELARYLNRAYWEQRQQQQQTEQNGDPSLASRLSPVPSAPTSAGSPYSTVKAIEKADSGGVPVSVSLGPATESDSQLEEFVAQLRTTLEVFVNRLQSNAARGRPVANDSHVQNLFLSVSSMHTQLVQHLQHQEDLREYYEGLQDKLAQIRDARGALDALREEHREQLRRDAEEAERQRQIQMAQKLHIMRQKKQEYLQYQHQLALQRMQEQERELQMRHELQKQQLQYHHINTTTPGFPSQPGSLPPQMVSMAGQPGSLPPNSIPHHPGAVPPQPGQMHPQMHPQQGQMPSQQGQMLPQQGHMPPQQGQMPPQQGQMPPQQGQMPPQQGQMPPQQGQVHPQQAPLTIHSHQVPMPQPGQVPQGTGHPQHGQVVHPGQPGTMHPQPGQVVHPGQGLPPGTMLPQQGQMHQGPLPAGMRLPQGHAPPPPQQQPGPMMQRGPMPQQMGSMAGIPGPYRSPTHAAGMPYMMPPQNMVGGPQYGGMTLPHMLQHPMEFQAYALQSMPLGVPLPQSMQQHHPNHMAHPTSPQQQGHHVPTSMPSHEQMPMAPPPVQEAALISFD</sequence>
<evidence type="ECO:0000313" key="2">
    <source>
        <dbReference type="Proteomes" id="UP000805193"/>
    </source>
</evidence>
<reference evidence="1 2" key="1">
    <citation type="journal article" date="2020" name="Cell">
        <title>Large-Scale Comparative Analyses of Tick Genomes Elucidate Their Genetic Diversity and Vector Capacities.</title>
        <authorList>
            <consortium name="Tick Genome and Microbiome Consortium (TIGMIC)"/>
            <person name="Jia N."/>
            <person name="Wang J."/>
            <person name="Shi W."/>
            <person name="Du L."/>
            <person name="Sun Y."/>
            <person name="Zhan W."/>
            <person name="Jiang J.F."/>
            <person name="Wang Q."/>
            <person name="Zhang B."/>
            <person name="Ji P."/>
            <person name="Bell-Sakyi L."/>
            <person name="Cui X.M."/>
            <person name="Yuan T.T."/>
            <person name="Jiang B.G."/>
            <person name="Yang W.F."/>
            <person name="Lam T.T."/>
            <person name="Chang Q.C."/>
            <person name="Ding S.J."/>
            <person name="Wang X.J."/>
            <person name="Zhu J.G."/>
            <person name="Ruan X.D."/>
            <person name="Zhao L."/>
            <person name="Wei J.T."/>
            <person name="Ye R.Z."/>
            <person name="Que T.C."/>
            <person name="Du C.H."/>
            <person name="Zhou Y.H."/>
            <person name="Cheng J.X."/>
            <person name="Dai P.F."/>
            <person name="Guo W.B."/>
            <person name="Han X.H."/>
            <person name="Huang E.J."/>
            <person name="Li L.F."/>
            <person name="Wei W."/>
            <person name="Gao Y.C."/>
            <person name="Liu J.Z."/>
            <person name="Shao H.Z."/>
            <person name="Wang X."/>
            <person name="Wang C.C."/>
            <person name="Yang T.C."/>
            <person name="Huo Q.B."/>
            <person name="Li W."/>
            <person name="Chen H.Y."/>
            <person name="Chen S.E."/>
            <person name="Zhou L.G."/>
            <person name="Ni X.B."/>
            <person name="Tian J.H."/>
            <person name="Sheng Y."/>
            <person name="Liu T."/>
            <person name="Pan Y.S."/>
            <person name="Xia L.Y."/>
            <person name="Li J."/>
            <person name="Zhao F."/>
            <person name="Cao W.C."/>
        </authorList>
    </citation>
    <scope>NUCLEOTIDE SEQUENCE [LARGE SCALE GENOMIC DNA]</scope>
    <source>
        <strain evidence="1">Iper-2018</strain>
    </source>
</reference>
<comment type="caution">
    <text evidence="1">The sequence shown here is derived from an EMBL/GenBank/DDBJ whole genome shotgun (WGS) entry which is preliminary data.</text>
</comment>